<feature type="domain" description="XdhC Rossmann" evidence="3">
    <location>
        <begin position="210"/>
        <end position="352"/>
    </location>
</feature>
<feature type="domain" description="XdhC- CoxI" evidence="2">
    <location>
        <begin position="11"/>
        <end position="78"/>
    </location>
</feature>
<dbReference type="PANTHER" id="PTHR30388">
    <property type="entry name" value="ALDEHYDE OXIDOREDUCTASE MOLYBDENUM COFACTOR ASSEMBLY PROTEIN"/>
    <property type="match status" value="1"/>
</dbReference>
<organism evidence="4 5">
    <name type="scientific">Streptomyces fagopyri</name>
    <dbReference type="NCBI Taxonomy" id="2662397"/>
    <lineage>
        <taxon>Bacteria</taxon>
        <taxon>Bacillati</taxon>
        <taxon>Actinomycetota</taxon>
        <taxon>Actinomycetes</taxon>
        <taxon>Kitasatosporales</taxon>
        <taxon>Streptomycetaceae</taxon>
        <taxon>Streptomyces</taxon>
    </lineage>
</organism>
<dbReference type="EMBL" id="CP045643">
    <property type="protein sequence ID" value="QFZ77909.1"/>
    <property type="molecule type" value="Genomic_DNA"/>
</dbReference>
<protein>
    <submittedName>
        <fullName evidence="4">XdhC/CoxI family protein</fullName>
    </submittedName>
</protein>
<dbReference type="AlphaFoldDB" id="A0A5Q0LN27"/>
<dbReference type="Pfam" id="PF13478">
    <property type="entry name" value="XdhC_C"/>
    <property type="match status" value="1"/>
</dbReference>
<feature type="compositionally biased region" description="Basic and acidic residues" evidence="1">
    <location>
        <begin position="371"/>
        <end position="391"/>
    </location>
</feature>
<dbReference type="InterPro" id="IPR052698">
    <property type="entry name" value="MoCofactor_Util/Proc"/>
</dbReference>
<accession>A0A5Q0LN27</accession>
<name>A0A5Q0LN27_9ACTN</name>
<proteinExistence type="predicted"/>
<evidence type="ECO:0000256" key="1">
    <source>
        <dbReference type="SAM" id="MobiDB-lite"/>
    </source>
</evidence>
<evidence type="ECO:0000313" key="4">
    <source>
        <dbReference type="EMBL" id="QFZ77909.1"/>
    </source>
</evidence>
<evidence type="ECO:0000259" key="2">
    <source>
        <dbReference type="Pfam" id="PF02625"/>
    </source>
</evidence>
<evidence type="ECO:0000259" key="3">
    <source>
        <dbReference type="Pfam" id="PF13478"/>
    </source>
</evidence>
<gene>
    <name evidence="4" type="ORF">GFH48_35610</name>
</gene>
<dbReference type="KEGG" id="sfy:GFH48_35610"/>
<dbReference type="Pfam" id="PF02625">
    <property type="entry name" value="XdhC_CoxI"/>
    <property type="match status" value="1"/>
</dbReference>
<keyword evidence="5" id="KW-1185">Reference proteome</keyword>
<dbReference type="InterPro" id="IPR027051">
    <property type="entry name" value="XdhC_Rossmann_dom"/>
</dbReference>
<dbReference type="Gene3D" id="3.40.50.720">
    <property type="entry name" value="NAD(P)-binding Rossmann-like Domain"/>
    <property type="match status" value="1"/>
</dbReference>
<evidence type="ECO:0000313" key="5">
    <source>
        <dbReference type="Proteomes" id="UP000326179"/>
    </source>
</evidence>
<dbReference type="InterPro" id="IPR003777">
    <property type="entry name" value="XdhC_CoxI"/>
</dbReference>
<feature type="region of interest" description="Disordered" evidence="1">
    <location>
        <begin position="359"/>
        <end position="404"/>
    </location>
</feature>
<dbReference type="RefSeq" id="WP_153292089.1">
    <property type="nucleotide sequence ID" value="NZ_CP045643.1"/>
</dbReference>
<reference evidence="4 5" key="1">
    <citation type="submission" date="2019-10" db="EMBL/GenBank/DDBJ databases">
        <title>A novel species.</title>
        <authorList>
            <person name="Gao J."/>
        </authorList>
    </citation>
    <scope>NUCLEOTIDE SEQUENCE [LARGE SCALE GENOMIC DNA]</scope>
    <source>
        <strain evidence="4 5">QMT-28</strain>
    </source>
</reference>
<sequence length="404" mass="41952">MLDLADELHRWADEGRDFAVATVVNVGGSAPRGPGAALAVDGHGTAAGSVSGGCVEGAVYDLCVQALQDGRTVRERFGHSDADAFAVGLTCGGVIDVLVTPVRADAPDRKVFEAALSAAARGEPAAVARVARGPAGLLGRALLVRPDPAYGPPVEGGLSGSPALDGTAAGEARGMLAAGRTGTVEISEDGSRCPGGVTLFVESSVPPPRLIVFGAVDFATALVRVGKFLGYHVTVCDARPVFATRVRFPEADDIVVDWPHRYLRRTGTDERTVLCVLTHDAKFDVPLLEEALRMPAAFVGAMGSRRTHEDRQRRLREAGLTERELSRLRSPIGLDLGARTPEETALSIAAEIVAAREGGTGAPLTGSRTPIHRDGDGVRRDGDSVHREGDGRAGGGAAGTREAA</sequence>
<dbReference type="PANTHER" id="PTHR30388:SF4">
    <property type="entry name" value="MOLYBDENUM COFACTOR INSERTION CHAPERONE PAOD"/>
    <property type="match status" value="1"/>
</dbReference>
<dbReference type="Proteomes" id="UP000326179">
    <property type="component" value="Chromosome"/>
</dbReference>